<evidence type="ECO:0000313" key="2">
    <source>
        <dbReference type="EMBL" id="MDB7083433.1"/>
    </source>
</evidence>
<dbReference type="EMBL" id="JAQLKE010000008">
    <property type="protein sequence ID" value="MDB7083433.1"/>
    <property type="molecule type" value="Genomic_DNA"/>
</dbReference>
<dbReference type="InterPro" id="IPR021560">
    <property type="entry name" value="DUF3021"/>
</dbReference>
<name>A0A3E3ECF4_9FIRM</name>
<feature type="transmembrane region" description="Helical" evidence="1">
    <location>
        <begin position="77"/>
        <end position="96"/>
    </location>
</feature>
<dbReference type="GeneID" id="64194854"/>
<keyword evidence="1" id="KW-0812">Transmembrane</keyword>
<accession>A0A3E3ECF4</accession>
<organism evidence="3 4">
    <name type="scientific">Thomasclavelia ramosa</name>
    <dbReference type="NCBI Taxonomy" id="1547"/>
    <lineage>
        <taxon>Bacteria</taxon>
        <taxon>Bacillati</taxon>
        <taxon>Bacillota</taxon>
        <taxon>Erysipelotrichia</taxon>
        <taxon>Erysipelotrichales</taxon>
        <taxon>Coprobacillaceae</taxon>
        <taxon>Thomasclavelia</taxon>
    </lineage>
</organism>
<reference evidence="2" key="2">
    <citation type="submission" date="2023-01" db="EMBL/GenBank/DDBJ databases">
        <title>Human gut microbiome strain richness.</title>
        <authorList>
            <person name="Chen-Liaw A."/>
        </authorList>
    </citation>
    <scope>NUCLEOTIDE SEQUENCE</scope>
    <source>
        <strain evidence="2">1001217st2_G6_1001217B_191108</strain>
    </source>
</reference>
<feature type="transmembrane region" description="Helical" evidence="1">
    <location>
        <begin position="44"/>
        <end position="65"/>
    </location>
</feature>
<evidence type="ECO:0000313" key="3">
    <source>
        <dbReference type="EMBL" id="RGD84994.1"/>
    </source>
</evidence>
<dbReference type="RefSeq" id="WP_003535973.1">
    <property type="nucleotide sequence ID" value="NZ_AP031443.1"/>
</dbReference>
<keyword evidence="1" id="KW-1133">Transmembrane helix</keyword>
<evidence type="ECO:0000313" key="4">
    <source>
        <dbReference type="Proteomes" id="UP000261032"/>
    </source>
</evidence>
<dbReference type="Pfam" id="PF11457">
    <property type="entry name" value="DUF3021"/>
    <property type="match status" value="1"/>
</dbReference>
<reference evidence="3 4" key="1">
    <citation type="submission" date="2018-08" db="EMBL/GenBank/DDBJ databases">
        <title>A genome reference for cultivated species of the human gut microbiota.</title>
        <authorList>
            <person name="Zou Y."/>
            <person name="Xue W."/>
            <person name="Luo G."/>
        </authorList>
    </citation>
    <scope>NUCLEOTIDE SEQUENCE [LARGE SCALE GENOMIC DNA]</scope>
    <source>
        <strain evidence="3 4">OM06-4</strain>
    </source>
</reference>
<protein>
    <submittedName>
        <fullName evidence="3">DUF3021 domain-containing protein</fullName>
    </submittedName>
</protein>
<feature type="transmembrane region" description="Helical" evidence="1">
    <location>
        <begin position="102"/>
        <end position="126"/>
    </location>
</feature>
<dbReference type="Proteomes" id="UP001211987">
    <property type="component" value="Unassembled WGS sequence"/>
</dbReference>
<feature type="transmembrane region" description="Helical" evidence="1">
    <location>
        <begin position="7"/>
        <end position="32"/>
    </location>
</feature>
<keyword evidence="1" id="KW-0472">Membrane</keyword>
<dbReference type="AlphaFoldDB" id="A0A3E3ECF4"/>
<comment type="caution">
    <text evidence="3">The sequence shown here is derived from an EMBL/GenBank/DDBJ whole genome shotgun (WGS) entry which is preliminary data.</text>
</comment>
<sequence length="147" mass="16695">MRFKDLVSYFFGGIAWGCTFLVVINLIGYTVIGSTFLEPLMENFVMHAVGAMVVGVCCGSTSYVYKIESLSLRKQIAFHFTIGLGGYLLIAYKLGWMPISNIGYVITFILMAIIIFTSIWTGFYFYNRNEAKKYNAKIKEIEKENDN</sequence>
<proteinExistence type="predicted"/>
<dbReference type="EMBL" id="QUSL01000013">
    <property type="protein sequence ID" value="RGD84994.1"/>
    <property type="molecule type" value="Genomic_DNA"/>
</dbReference>
<dbReference type="Proteomes" id="UP000261032">
    <property type="component" value="Unassembled WGS sequence"/>
</dbReference>
<gene>
    <name evidence="3" type="ORF">DXB93_09375</name>
    <name evidence="2" type="ORF">PM738_06455</name>
</gene>
<evidence type="ECO:0000256" key="1">
    <source>
        <dbReference type="SAM" id="Phobius"/>
    </source>
</evidence>